<comment type="caution">
    <text evidence="3">The sequence shown here is derived from an EMBL/GenBank/DDBJ whole genome shotgun (WGS) entry which is preliminary data.</text>
</comment>
<evidence type="ECO:0000256" key="1">
    <source>
        <dbReference type="ARBA" id="ARBA00023125"/>
    </source>
</evidence>
<dbReference type="PANTHER" id="PTHR10302">
    <property type="entry name" value="SINGLE-STRANDED DNA-BINDING PROTEIN"/>
    <property type="match status" value="1"/>
</dbReference>
<evidence type="ECO:0000256" key="2">
    <source>
        <dbReference type="SAM" id="MobiDB-lite"/>
    </source>
</evidence>
<dbReference type="GO" id="GO:0006260">
    <property type="term" value="P:DNA replication"/>
    <property type="evidence" value="ECO:0007669"/>
    <property type="project" value="InterPro"/>
</dbReference>
<dbReference type="InterPro" id="IPR011344">
    <property type="entry name" value="ssDNA-bd"/>
</dbReference>
<gene>
    <name evidence="3" type="ORF">S01H1_10998</name>
</gene>
<dbReference type="PANTHER" id="PTHR10302:SF27">
    <property type="entry name" value="SINGLE-STRANDED DNA-BINDING PROTEIN"/>
    <property type="match status" value="1"/>
</dbReference>
<evidence type="ECO:0000313" key="3">
    <source>
        <dbReference type="EMBL" id="GAF75958.1"/>
    </source>
</evidence>
<evidence type="ECO:0008006" key="4">
    <source>
        <dbReference type="Google" id="ProtNLM"/>
    </source>
</evidence>
<dbReference type="GO" id="GO:0009295">
    <property type="term" value="C:nucleoid"/>
    <property type="evidence" value="ECO:0007669"/>
    <property type="project" value="TreeGrafter"/>
</dbReference>
<dbReference type="InterPro" id="IPR012340">
    <property type="entry name" value="NA-bd_OB-fold"/>
</dbReference>
<name>X0S4J9_9ZZZZ</name>
<dbReference type="SUPFAM" id="SSF50249">
    <property type="entry name" value="Nucleic acid-binding proteins"/>
    <property type="match status" value="1"/>
</dbReference>
<feature type="compositionally biased region" description="Polar residues" evidence="2">
    <location>
        <begin position="106"/>
        <end position="130"/>
    </location>
</feature>
<dbReference type="EMBL" id="BARS01005607">
    <property type="protein sequence ID" value="GAF75958.1"/>
    <property type="molecule type" value="Genomic_DNA"/>
</dbReference>
<dbReference type="CDD" id="cd04496">
    <property type="entry name" value="SSB_OBF"/>
    <property type="match status" value="1"/>
</dbReference>
<sequence>MSVNKAILVGRLGQDPEKLVTGTGKTVTKLNVATNERWKDGSGQNQERTEWHRVVVWGPQAESCAQYLEKGRQVYIEGRIQTRQWEDKEGNKRYTTEIVAQRVQFLGSQSGASNRGSDSASSGTDTNQTPAFDAGPDDVPF</sequence>
<reference evidence="3" key="1">
    <citation type="journal article" date="2014" name="Front. Microbiol.">
        <title>High frequency of phylogenetically diverse reductive dehalogenase-homologous genes in deep subseafloor sedimentary metagenomes.</title>
        <authorList>
            <person name="Kawai M."/>
            <person name="Futagami T."/>
            <person name="Toyoda A."/>
            <person name="Takaki Y."/>
            <person name="Nishi S."/>
            <person name="Hori S."/>
            <person name="Arai W."/>
            <person name="Tsubouchi T."/>
            <person name="Morono Y."/>
            <person name="Uchiyama I."/>
            <person name="Ito T."/>
            <person name="Fujiyama A."/>
            <person name="Inagaki F."/>
            <person name="Takami H."/>
        </authorList>
    </citation>
    <scope>NUCLEOTIDE SEQUENCE</scope>
    <source>
        <strain evidence="3">Expedition CK06-06</strain>
    </source>
</reference>
<dbReference type="NCBIfam" id="TIGR00621">
    <property type="entry name" value="ssb"/>
    <property type="match status" value="1"/>
</dbReference>
<proteinExistence type="inferred from homology"/>
<dbReference type="InterPro" id="IPR000424">
    <property type="entry name" value="Primosome_PriB/ssb"/>
</dbReference>
<dbReference type="GO" id="GO:0003697">
    <property type="term" value="F:single-stranded DNA binding"/>
    <property type="evidence" value="ECO:0007669"/>
    <property type="project" value="InterPro"/>
</dbReference>
<dbReference type="PIRSF" id="PIRSF002070">
    <property type="entry name" value="SSB"/>
    <property type="match status" value="1"/>
</dbReference>
<dbReference type="AlphaFoldDB" id="X0S4J9"/>
<keyword evidence="1" id="KW-0238">DNA-binding</keyword>
<dbReference type="Gene3D" id="2.40.50.140">
    <property type="entry name" value="Nucleic acid-binding proteins"/>
    <property type="match status" value="1"/>
</dbReference>
<dbReference type="PROSITE" id="PS50935">
    <property type="entry name" value="SSB"/>
    <property type="match status" value="1"/>
</dbReference>
<dbReference type="HAMAP" id="MF_00984">
    <property type="entry name" value="SSB"/>
    <property type="match status" value="1"/>
</dbReference>
<protein>
    <recommendedName>
        <fullName evidence="4">Single-stranded DNA-binding protein</fullName>
    </recommendedName>
</protein>
<accession>X0S4J9</accession>
<organism evidence="3">
    <name type="scientific">marine sediment metagenome</name>
    <dbReference type="NCBI Taxonomy" id="412755"/>
    <lineage>
        <taxon>unclassified sequences</taxon>
        <taxon>metagenomes</taxon>
        <taxon>ecological metagenomes</taxon>
    </lineage>
</organism>
<feature type="region of interest" description="Disordered" evidence="2">
    <location>
        <begin position="105"/>
        <end position="141"/>
    </location>
</feature>
<dbReference type="Pfam" id="PF00436">
    <property type="entry name" value="SSB"/>
    <property type="match status" value="1"/>
</dbReference>